<evidence type="ECO:0000256" key="7">
    <source>
        <dbReference type="ARBA" id="ARBA00023136"/>
    </source>
</evidence>
<evidence type="ECO:0000256" key="6">
    <source>
        <dbReference type="ARBA" id="ARBA00022974"/>
    </source>
</evidence>
<evidence type="ECO:0000256" key="1">
    <source>
        <dbReference type="ARBA" id="ARBA00004609"/>
    </source>
</evidence>
<keyword evidence="5 13" id="KW-0732">Signal</keyword>
<dbReference type="PANTHER" id="PTHR10822">
    <property type="entry name" value="GLYPICAN"/>
    <property type="match status" value="1"/>
</dbReference>
<keyword evidence="7 12" id="KW-0472">Membrane</keyword>
<dbReference type="InterPro" id="IPR019803">
    <property type="entry name" value="Glypican_CS"/>
</dbReference>
<comment type="subcellular location">
    <subcellularLocation>
        <location evidence="1 12">Cell membrane</location>
        <topology evidence="1 12">Lipid-anchor</topology>
        <topology evidence="1 12">GPI-anchor</topology>
    </subcellularLocation>
</comment>
<evidence type="ECO:0000256" key="11">
    <source>
        <dbReference type="RuleBase" id="RU003518"/>
    </source>
</evidence>
<dbReference type="PROSITE" id="PS01207">
    <property type="entry name" value="GLYPICAN"/>
    <property type="match status" value="1"/>
</dbReference>
<evidence type="ECO:0000256" key="5">
    <source>
        <dbReference type="ARBA" id="ARBA00022729"/>
    </source>
</evidence>
<evidence type="ECO:0000256" key="9">
    <source>
        <dbReference type="ARBA" id="ARBA00023207"/>
    </source>
</evidence>
<evidence type="ECO:0000256" key="12">
    <source>
        <dbReference type="RuleBase" id="RU003519"/>
    </source>
</evidence>
<dbReference type="RefSeq" id="XP_013792199.1">
    <property type="nucleotide sequence ID" value="XM_013936745.2"/>
</dbReference>
<organism evidence="14 15">
    <name type="scientific">Limulus polyphemus</name>
    <name type="common">Atlantic horseshoe crab</name>
    <dbReference type="NCBI Taxonomy" id="6850"/>
    <lineage>
        <taxon>Eukaryota</taxon>
        <taxon>Metazoa</taxon>
        <taxon>Ecdysozoa</taxon>
        <taxon>Arthropoda</taxon>
        <taxon>Chelicerata</taxon>
        <taxon>Merostomata</taxon>
        <taxon>Xiphosura</taxon>
        <taxon>Limulidae</taxon>
        <taxon>Limulus</taxon>
    </lineage>
</organism>
<dbReference type="Pfam" id="PF01153">
    <property type="entry name" value="Glypican"/>
    <property type="match status" value="1"/>
</dbReference>
<sequence length="570" mass="64809">MAKFGVQFGGYLSCLLTTLTVCLFWCKSSATSNDLESCLYVKYAYSEKGFNDRDVPTKGIPGDHLRICDRSHTCCTKQMEHKLSTHSRVEFDKLLRDSIGSLKNLFASKTSKFDKVFQDLLDQSQKDFHNMFLRTYGMLYDRNSYIFEDMFKVLRNYYNSGGIQLSEALGTFFDTLYRKMFEVLNNQYTFSESYLSCISKHMEELKPFGDVPRKLTLELKRSFIATRTFVQALAVGRDVVGEILKVGPTPECSRALMKMSYCPHCKGLPDLKPCTTYCLNVMKGCLAHHSELNTTWNSYIEALLMLAVRLESSFNIEAVVDPIEIRISEAVMNFQENSQAVSDRLFQKCGRPRLGKRDTRKELEFKTFKFSPRHDDNKATKSVLNQLLGKIKKKLRRTKNFWANLPNELCDNPKVSGDRTTRNSQGSCWNGLTKAKYEAALVGNGLMNQKDNPEVSLDVTRQNIAITKQNLVLQLITVKLNNAYRGLDVEWEFPMDDGSGSGSGWMPDDTEDDNSHDIYFSYSTTRAPAAPMWPADSTKTPPKKLSTAPKMTSSNFLMVSTVIFVYCAIL</sequence>
<keyword evidence="14" id="KW-1185">Reference proteome</keyword>
<keyword evidence="3" id="KW-1003">Cell membrane</keyword>
<evidence type="ECO:0000256" key="3">
    <source>
        <dbReference type="ARBA" id="ARBA00022475"/>
    </source>
</evidence>
<feature type="signal peptide" evidence="13">
    <location>
        <begin position="1"/>
        <end position="30"/>
    </location>
</feature>
<evidence type="ECO:0000256" key="2">
    <source>
        <dbReference type="ARBA" id="ARBA00010260"/>
    </source>
</evidence>
<dbReference type="PANTHER" id="PTHR10822:SF30">
    <property type="entry name" value="DALLY-LIKE, ISOFORM A"/>
    <property type="match status" value="1"/>
</dbReference>
<keyword evidence="10 12" id="KW-0449">Lipoprotein</keyword>
<evidence type="ECO:0000256" key="8">
    <source>
        <dbReference type="ARBA" id="ARBA00023180"/>
    </source>
</evidence>
<evidence type="ECO:0000256" key="13">
    <source>
        <dbReference type="SAM" id="SignalP"/>
    </source>
</evidence>
<proteinExistence type="inferred from homology"/>
<evidence type="ECO:0000313" key="14">
    <source>
        <dbReference type="Proteomes" id="UP000694941"/>
    </source>
</evidence>
<keyword evidence="4 12" id="KW-0336">GPI-anchor</keyword>
<feature type="chain" id="PRO_5047277275" evidence="13">
    <location>
        <begin position="31"/>
        <end position="570"/>
    </location>
</feature>
<name>A0ABM1C0P4_LIMPO</name>
<accession>A0ABM1C0P4</accession>
<protein>
    <submittedName>
        <fullName evidence="15">Glypican-6-like</fullName>
    </submittedName>
</protein>
<evidence type="ECO:0000313" key="15">
    <source>
        <dbReference type="RefSeq" id="XP_013792199.1"/>
    </source>
</evidence>
<dbReference type="GeneID" id="106476069"/>
<reference evidence="15" key="1">
    <citation type="submission" date="2025-08" db="UniProtKB">
        <authorList>
            <consortium name="RefSeq"/>
        </authorList>
    </citation>
    <scope>IDENTIFICATION</scope>
    <source>
        <tissue evidence="15">Muscle</tissue>
    </source>
</reference>
<gene>
    <name evidence="15" type="primary">LOC106476069</name>
</gene>
<keyword evidence="6 12" id="KW-0654">Proteoglycan</keyword>
<comment type="function">
    <text evidence="12">Cell surface proteoglycan.</text>
</comment>
<keyword evidence="9 12" id="KW-0357">Heparan sulfate</keyword>
<keyword evidence="8" id="KW-0325">Glycoprotein</keyword>
<evidence type="ECO:0000256" key="4">
    <source>
        <dbReference type="ARBA" id="ARBA00022622"/>
    </source>
</evidence>
<dbReference type="Proteomes" id="UP000694941">
    <property type="component" value="Unplaced"/>
</dbReference>
<comment type="similarity">
    <text evidence="2 11">Belongs to the glypican family.</text>
</comment>
<dbReference type="InterPro" id="IPR001863">
    <property type="entry name" value="Glypican"/>
</dbReference>
<evidence type="ECO:0000256" key="10">
    <source>
        <dbReference type="ARBA" id="ARBA00023288"/>
    </source>
</evidence>